<proteinExistence type="predicted"/>
<evidence type="ECO:0000313" key="2">
    <source>
        <dbReference type="EMBL" id="KHG07606.1"/>
    </source>
</evidence>
<dbReference type="AlphaFoldDB" id="A0A0B0N916"/>
<gene>
    <name evidence="2" type="ORF">F383_34407</name>
</gene>
<feature type="transmembrane region" description="Helical" evidence="1">
    <location>
        <begin position="6"/>
        <end position="22"/>
    </location>
</feature>
<evidence type="ECO:0000256" key="1">
    <source>
        <dbReference type="SAM" id="Phobius"/>
    </source>
</evidence>
<protein>
    <submittedName>
        <fullName evidence="2">Uncharacterized protein</fullName>
    </submittedName>
</protein>
<sequence length="23" mass="2861">MYWLIFVYGDLIFSHVIGLFWLK</sequence>
<name>A0A0B0N916_GOSAR</name>
<comment type="caution">
    <text evidence="2">The sequence shown here is derived from an EMBL/GenBank/DDBJ whole genome shotgun (WGS) entry which is preliminary data.</text>
</comment>
<reference evidence="3" key="1">
    <citation type="submission" date="2014-09" db="EMBL/GenBank/DDBJ databases">
        <authorList>
            <person name="Mudge J."/>
            <person name="Ramaraj T."/>
            <person name="Lindquist I.E."/>
            <person name="Bharti A.K."/>
            <person name="Sundararajan A."/>
            <person name="Cameron C.T."/>
            <person name="Woodward J.E."/>
            <person name="May G.D."/>
            <person name="Brubaker C."/>
            <person name="Broadhvest J."/>
            <person name="Wilkins T.A."/>
        </authorList>
    </citation>
    <scope>NUCLEOTIDE SEQUENCE</scope>
    <source>
        <strain evidence="3">cv. AKA8401</strain>
    </source>
</reference>
<evidence type="ECO:0000313" key="3">
    <source>
        <dbReference type="Proteomes" id="UP000032142"/>
    </source>
</evidence>
<accession>A0A0B0N916</accession>
<keyword evidence="1" id="KW-1133">Transmembrane helix</keyword>
<dbReference type="Proteomes" id="UP000032142">
    <property type="component" value="Unassembled WGS sequence"/>
</dbReference>
<keyword evidence="3" id="KW-1185">Reference proteome</keyword>
<organism evidence="2 3">
    <name type="scientific">Gossypium arboreum</name>
    <name type="common">Tree cotton</name>
    <name type="synonym">Gossypium nanking</name>
    <dbReference type="NCBI Taxonomy" id="29729"/>
    <lineage>
        <taxon>Eukaryota</taxon>
        <taxon>Viridiplantae</taxon>
        <taxon>Streptophyta</taxon>
        <taxon>Embryophyta</taxon>
        <taxon>Tracheophyta</taxon>
        <taxon>Spermatophyta</taxon>
        <taxon>Magnoliopsida</taxon>
        <taxon>eudicotyledons</taxon>
        <taxon>Gunneridae</taxon>
        <taxon>Pentapetalae</taxon>
        <taxon>rosids</taxon>
        <taxon>malvids</taxon>
        <taxon>Malvales</taxon>
        <taxon>Malvaceae</taxon>
        <taxon>Malvoideae</taxon>
        <taxon>Gossypium</taxon>
    </lineage>
</organism>
<dbReference type="EMBL" id="JRRC01478168">
    <property type="protein sequence ID" value="KHG07606.1"/>
    <property type="molecule type" value="Genomic_DNA"/>
</dbReference>
<keyword evidence="1" id="KW-0812">Transmembrane</keyword>
<keyword evidence="1" id="KW-0472">Membrane</keyword>